<organism evidence="5 6">
    <name type="scientific">Brochothrix campestris FSL F6-1037</name>
    <dbReference type="NCBI Taxonomy" id="1265861"/>
    <lineage>
        <taxon>Bacteria</taxon>
        <taxon>Bacillati</taxon>
        <taxon>Bacillota</taxon>
        <taxon>Bacilli</taxon>
        <taxon>Bacillales</taxon>
        <taxon>Listeriaceae</taxon>
        <taxon>Brochothrix</taxon>
    </lineage>
</organism>
<evidence type="ECO:0000256" key="3">
    <source>
        <dbReference type="ARBA" id="ARBA00022777"/>
    </source>
</evidence>
<dbReference type="Pfam" id="PF02595">
    <property type="entry name" value="Gly_kinase"/>
    <property type="match status" value="1"/>
</dbReference>
<dbReference type="EMBL" id="AODH01000045">
    <property type="protein sequence ID" value="EUJ36708.1"/>
    <property type="molecule type" value="Genomic_DNA"/>
</dbReference>
<protein>
    <submittedName>
        <fullName evidence="5">Glycerate kinase</fullName>
    </submittedName>
</protein>
<dbReference type="OrthoDB" id="9774290at2"/>
<dbReference type="PANTHER" id="PTHR21599:SF0">
    <property type="entry name" value="GLYCERATE KINASE"/>
    <property type="match status" value="1"/>
</dbReference>
<comment type="caution">
    <text evidence="5">The sequence shown here is derived from an EMBL/GenBank/DDBJ whole genome shotgun (WGS) entry which is preliminary data.</text>
</comment>
<evidence type="ECO:0000256" key="2">
    <source>
        <dbReference type="ARBA" id="ARBA00022679"/>
    </source>
</evidence>
<dbReference type="InterPro" id="IPR018193">
    <property type="entry name" value="Glyc_kinase_flavodox-like_fold"/>
</dbReference>
<name>W7CUT7_9LIST</name>
<reference evidence="5 6" key="1">
    <citation type="submission" date="2012-12" db="EMBL/GenBank/DDBJ databases">
        <title>Novel taxa of Listeriaceae from agricultural environments in the United States.</title>
        <authorList>
            <person name="den Bakker H.C."/>
            <person name="Allred A."/>
            <person name="Warchocki S."/>
            <person name="Wright E.M."/>
            <person name="Burrell A."/>
            <person name="Nightingale K.K."/>
            <person name="Kephart D."/>
            <person name="Wiedmann M."/>
        </authorList>
    </citation>
    <scope>NUCLEOTIDE SEQUENCE [LARGE SCALE GENOMIC DNA]</scope>
    <source>
        <strain evidence="5 6">FSL F6-1037</strain>
    </source>
</reference>
<evidence type="ECO:0000313" key="6">
    <source>
        <dbReference type="Proteomes" id="UP000019243"/>
    </source>
</evidence>
<evidence type="ECO:0000256" key="4">
    <source>
        <dbReference type="PIRNR" id="PIRNR006078"/>
    </source>
</evidence>
<dbReference type="GO" id="GO:0031388">
    <property type="term" value="P:organic acid phosphorylation"/>
    <property type="evidence" value="ECO:0007669"/>
    <property type="project" value="UniProtKB-UniRule"/>
</dbReference>
<evidence type="ECO:0000313" key="5">
    <source>
        <dbReference type="EMBL" id="EUJ36708.1"/>
    </source>
</evidence>
<dbReference type="NCBIfam" id="TIGR00045">
    <property type="entry name" value="glycerate kinase"/>
    <property type="match status" value="1"/>
</dbReference>
<accession>W7CUT7</accession>
<dbReference type="Proteomes" id="UP000019243">
    <property type="component" value="Unassembled WGS sequence"/>
</dbReference>
<dbReference type="InterPro" id="IPR004381">
    <property type="entry name" value="Glycerate_kinase"/>
</dbReference>
<keyword evidence="6" id="KW-1185">Reference proteome</keyword>
<keyword evidence="2 4" id="KW-0808">Transferase</keyword>
<dbReference type="RefSeq" id="WP_035315294.1">
    <property type="nucleotide sequence ID" value="NZ_AODH01000045.1"/>
</dbReference>
<sequence>MNIIIAMDAMKGSLSSVAANELIAAVFKAHGHQTYTIPMADGGEGTARALLANAPSASWCHTATTSPIGDVIQAEYGWVAATKTAYIDVSAASGIQFKTETVHPQHYSSAGTGELIMTALNQGARKIVVGLGGSATVDGGMGLLSVLGVRFYDRTGTVLTGSAQQLAEIAYTDVTQLDKRLKDVTLIGAADVSSPLVGAEGAVYQFGPQKGFAHAELAQLDEAMQHYLEVTTGEVNSSPGDGAAGGIGFGLRHFLGAKLVSGADLIAEQAHFTDVLESADLLITGEGMLDHQSLIGKLPLSLARKAKQSKVPVIALVGGVSGDAARFRSDGVTVVVPIVQRVTTIDEAIDEATINLTAAAERVASLLSLR</sequence>
<dbReference type="PIRSF" id="PIRSF006078">
    <property type="entry name" value="GlxK"/>
    <property type="match status" value="1"/>
</dbReference>
<gene>
    <name evidence="5" type="ORF">BCAMP_10550</name>
</gene>
<proteinExistence type="inferred from homology"/>
<evidence type="ECO:0000256" key="1">
    <source>
        <dbReference type="ARBA" id="ARBA00006284"/>
    </source>
</evidence>
<dbReference type="GO" id="GO:0008887">
    <property type="term" value="F:glycerate kinase activity"/>
    <property type="evidence" value="ECO:0007669"/>
    <property type="project" value="UniProtKB-UniRule"/>
</dbReference>
<keyword evidence="3 4" id="KW-0418">Kinase</keyword>
<dbReference type="PANTHER" id="PTHR21599">
    <property type="entry name" value="GLYCERATE KINASE"/>
    <property type="match status" value="1"/>
</dbReference>
<dbReference type="PATRIC" id="fig|1265861.3.peg.2073"/>
<dbReference type="SUPFAM" id="SSF110738">
    <property type="entry name" value="Glycerate kinase I"/>
    <property type="match status" value="1"/>
</dbReference>
<comment type="similarity">
    <text evidence="1 4">Belongs to the glycerate kinase type-1 family.</text>
</comment>
<dbReference type="Gene3D" id="3.40.50.10350">
    <property type="entry name" value="Glycerate kinase, domain 1"/>
    <property type="match status" value="1"/>
</dbReference>
<dbReference type="Gene3D" id="3.90.1510.10">
    <property type="entry name" value="Glycerate kinase, domain 2"/>
    <property type="match status" value="1"/>
</dbReference>
<dbReference type="STRING" id="1265861.BCAMP_10550"/>
<dbReference type="AlphaFoldDB" id="W7CUT7"/>
<dbReference type="InterPro" id="IPR018197">
    <property type="entry name" value="Glycerate_kinase_RE-like"/>
</dbReference>
<dbReference type="InterPro" id="IPR036129">
    <property type="entry name" value="Glycerate_kinase_sf"/>
</dbReference>